<keyword evidence="2" id="KW-1185">Reference proteome</keyword>
<comment type="caution">
    <text evidence="1">The sequence shown here is derived from an EMBL/GenBank/DDBJ whole genome shotgun (WGS) entry which is preliminary data.</text>
</comment>
<protein>
    <submittedName>
        <fullName evidence="1">32459_t:CDS:1</fullName>
    </submittedName>
</protein>
<organism evidence="1 2">
    <name type="scientific">Gigaspora margarita</name>
    <dbReference type="NCBI Taxonomy" id="4874"/>
    <lineage>
        <taxon>Eukaryota</taxon>
        <taxon>Fungi</taxon>
        <taxon>Fungi incertae sedis</taxon>
        <taxon>Mucoromycota</taxon>
        <taxon>Glomeromycotina</taxon>
        <taxon>Glomeromycetes</taxon>
        <taxon>Diversisporales</taxon>
        <taxon>Gigasporaceae</taxon>
        <taxon>Gigaspora</taxon>
    </lineage>
</organism>
<evidence type="ECO:0000313" key="2">
    <source>
        <dbReference type="Proteomes" id="UP000789901"/>
    </source>
</evidence>
<accession>A0ABN7UXJ4</accession>
<feature type="non-terminal residue" evidence="1">
    <location>
        <position position="1"/>
    </location>
</feature>
<evidence type="ECO:0000313" key="1">
    <source>
        <dbReference type="EMBL" id="CAG8697185.1"/>
    </source>
</evidence>
<sequence>VTTSVIILALCPAGLFKGFLGVGWTRIDPPIEVPILTERATYAEIENNWSMSTCFVGESPVQIVTRKRNNLIPDDITGIRNINHRR</sequence>
<dbReference type="Proteomes" id="UP000789901">
    <property type="component" value="Unassembled WGS sequence"/>
</dbReference>
<reference evidence="1 2" key="1">
    <citation type="submission" date="2021-06" db="EMBL/GenBank/DDBJ databases">
        <authorList>
            <person name="Kallberg Y."/>
            <person name="Tangrot J."/>
            <person name="Rosling A."/>
        </authorList>
    </citation>
    <scope>NUCLEOTIDE SEQUENCE [LARGE SCALE GENOMIC DNA]</scope>
    <source>
        <strain evidence="1 2">120-4 pot B 10/14</strain>
    </source>
</reference>
<name>A0ABN7UXJ4_GIGMA</name>
<proteinExistence type="predicted"/>
<gene>
    <name evidence="1" type="ORF">GMARGA_LOCUS11888</name>
</gene>
<dbReference type="EMBL" id="CAJVQB010007107">
    <property type="protein sequence ID" value="CAG8697185.1"/>
    <property type="molecule type" value="Genomic_DNA"/>
</dbReference>